<dbReference type="InterPro" id="IPR029039">
    <property type="entry name" value="Flavoprotein-like_sf"/>
</dbReference>
<evidence type="ECO:0000259" key="3">
    <source>
        <dbReference type="Pfam" id="PF02525"/>
    </source>
</evidence>
<evidence type="ECO:0000313" key="4">
    <source>
        <dbReference type="EMBL" id="TQV76141.1"/>
    </source>
</evidence>
<dbReference type="GO" id="GO:0003955">
    <property type="term" value="F:NAD(P)H dehydrogenase (quinone) activity"/>
    <property type="evidence" value="ECO:0007669"/>
    <property type="project" value="TreeGrafter"/>
</dbReference>
<keyword evidence="2" id="KW-0560">Oxidoreductase</keyword>
<accession>A0A545TG36</accession>
<dbReference type="AlphaFoldDB" id="A0A545TG36"/>
<dbReference type="InterPro" id="IPR003680">
    <property type="entry name" value="Flavodoxin_fold"/>
</dbReference>
<dbReference type="Gene3D" id="3.40.50.360">
    <property type="match status" value="1"/>
</dbReference>
<dbReference type="InterPro" id="IPR051545">
    <property type="entry name" value="NAD(P)H_dehydrogenase_qn"/>
</dbReference>
<proteinExistence type="inferred from homology"/>
<name>A0A545TG36_9PROT</name>
<dbReference type="PANTHER" id="PTHR10204">
    <property type="entry name" value="NAD P H OXIDOREDUCTASE-RELATED"/>
    <property type="match status" value="1"/>
</dbReference>
<sequence length="193" mass="21685">MRVLVLFAHPVETSFQAALHSRVVETLTSGGHEVDDCDLYAEGFDPRLTRAERLAYHDLTADRSPVQEYIDRLQAAQALVLVFPVWNFGYPAILKGFFDRVFLPGVAFRMENGKVRPSLGNLKRTAAVVTYGGSRMRAFLLGDAPRKQVTRVLRAQTLGTPQDYLALYDLNRASADKRAAFLQHIQAVMENFK</sequence>
<evidence type="ECO:0000256" key="2">
    <source>
        <dbReference type="ARBA" id="ARBA00023002"/>
    </source>
</evidence>
<evidence type="ECO:0000313" key="5">
    <source>
        <dbReference type="Proteomes" id="UP000315252"/>
    </source>
</evidence>
<dbReference type="Proteomes" id="UP000315252">
    <property type="component" value="Unassembled WGS sequence"/>
</dbReference>
<feature type="domain" description="Flavodoxin-like fold" evidence="3">
    <location>
        <begin position="1"/>
        <end position="137"/>
    </location>
</feature>
<evidence type="ECO:0000256" key="1">
    <source>
        <dbReference type="ARBA" id="ARBA00006252"/>
    </source>
</evidence>
<reference evidence="4 5" key="1">
    <citation type="submission" date="2019-06" db="EMBL/GenBank/DDBJ databases">
        <title>Whole genome sequence for Rhodospirillaceae sp. R148.</title>
        <authorList>
            <person name="Wang G."/>
        </authorList>
    </citation>
    <scope>NUCLEOTIDE SEQUENCE [LARGE SCALE GENOMIC DNA]</scope>
    <source>
        <strain evidence="4 5">R148</strain>
    </source>
</reference>
<comment type="similarity">
    <text evidence="1">Belongs to the NAD(P)H dehydrogenase (quinone) family.</text>
</comment>
<dbReference type="RefSeq" id="WP_142898404.1">
    <property type="nucleotide sequence ID" value="NZ_ML660059.1"/>
</dbReference>
<dbReference type="PANTHER" id="PTHR10204:SF34">
    <property type="entry name" value="NAD(P)H DEHYDROGENASE [QUINONE] 1 ISOFORM 1"/>
    <property type="match status" value="1"/>
</dbReference>
<dbReference type="OrthoDB" id="9798454at2"/>
<organism evidence="4 5">
    <name type="scientific">Denitrobaculum tricleocarpae</name>
    <dbReference type="NCBI Taxonomy" id="2591009"/>
    <lineage>
        <taxon>Bacteria</taxon>
        <taxon>Pseudomonadati</taxon>
        <taxon>Pseudomonadota</taxon>
        <taxon>Alphaproteobacteria</taxon>
        <taxon>Rhodospirillales</taxon>
        <taxon>Rhodospirillaceae</taxon>
        <taxon>Denitrobaculum</taxon>
    </lineage>
</organism>
<dbReference type="GO" id="GO:0005829">
    <property type="term" value="C:cytosol"/>
    <property type="evidence" value="ECO:0007669"/>
    <property type="project" value="TreeGrafter"/>
</dbReference>
<dbReference type="EMBL" id="VHSH01000008">
    <property type="protein sequence ID" value="TQV76141.1"/>
    <property type="molecule type" value="Genomic_DNA"/>
</dbReference>
<gene>
    <name evidence="4" type="ORF">FKG95_21085</name>
</gene>
<protein>
    <submittedName>
        <fullName evidence="4">NAD(P)H-dependent oxidoreductase</fullName>
    </submittedName>
</protein>
<dbReference type="Pfam" id="PF02525">
    <property type="entry name" value="Flavodoxin_2"/>
    <property type="match status" value="1"/>
</dbReference>
<keyword evidence="5" id="KW-1185">Reference proteome</keyword>
<comment type="caution">
    <text evidence="4">The sequence shown here is derived from an EMBL/GenBank/DDBJ whole genome shotgun (WGS) entry which is preliminary data.</text>
</comment>
<dbReference type="SUPFAM" id="SSF52218">
    <property type="entry name" value="Flavoproteins"/>
    <property type="match status" value="1"/>
</dbReference>